<feature type="compositionally biased region" description="Polar residues" evidence="1">
    <location>
        <begin position="89"/>
        <end position="105"/>
    </location>
</feature>
<sequence>MKTADIAAASSTPRRGLATLTAVAPSIGPTMNNSSCAVASTEYAVRNAGPSTIRGQAARSVCITGGTSAPAITVSAGRNRYRPAGRSAIASNATLQPIPVTSSTPRGPRRSAARDHSGPAIAIPIE</sequence>
<dbReference type="EMBL" id="JAGINT010000001">
    <property type="protein sequence ID" value="MBP2350718.1"/>
    <property type="molecule type" value="Genomic_DNA"/>
</dbReference>
<gene>
    <name evidence="2" type="ORF">JOF29_001801</name>
</gene>
<comment type="caution">
    <text evidence="2">The sequence shown here is derived from an EMBL/GenBank/DDBJ whole genome shotgun (WGS) entry which is preliminary data.</text>
</comment>
<keyword evidence="3" id="KW-1185">Reference proteome</keyword>
<name>A0ABS4UGG3_9ACTN</name>
<evidence type="ECO:0000313" key="3">
    <source>
        <dbReference type="Proteomes" id="UP000755585"/>
    </source>
</evidence>
<evidence type="ECO:0000313" key="2">
    <source>
        <dbReference type="EMBL" id="MBP2350718.1"/>
    </source>
</evidence>
<accession>A0ABS4UGG3</accession>
<proteinExistence type="predicted"/>
<protein>
    <submittedName>
        <fullName evidence="2">Autotransporter adhesin</fullName>
    </submittedName>
</protein>
<dbReference type="Proteomes" id="UP000755585">
    <property type="component" value="Unassembled WGS sequence"/>
</dbReference>
<evidence type="ECO:0000256" key="1">
    <source>
        <dbReference type="SAM" id="MobiDB-lite"/>
    </source>
</evidence>
<feature type="region of interest" description="Disordered" evidence="1">
    <location>
        <begin position="87"/>
        <end position="126"/>
    </location>
</feature>
<organism evidence="2 3">
    <name type="scientific">Kribbella aluminosa</name>
    <dbReference type="NCBI Taxonomy" id="416017"/>
    <lineage>
        <taxon>Bacteria</taxon>
        <taxon>Bacillati</taxon>
        <taxon>Actinomycetota</taxon>
        <taxon>Actinomycetes</taxon>
        <taxon>Propionibacteriales</taxon>
        <taxon>Kribbellaceae</taxon>
        <taxon>Kribbella</taxon>
    </lineage>
</organism>
<reference evidence="2 3" key="1">
    <citation type="submission" date="2021-03" db="EMBL/GenBank/DDBJ databases">
        <title>Sequencing the genomes of 1000 actinobacteria strains.</title>
        <authorList>
            <person name="Klenk H.-P."/>
        </authorList>
    </citation>
    <scope>NUCLEOTIDE SEQUENCE [LARGE SCALE GENOMIC DNA]</scope>
    <source>
        <strain evidence="2 3">DSM 18824</strain>
    </source>
</reference>